<reference evidence="1" key="1">
    <citation type="submission" date="2011-11" db="EMBL/GenBank/DDBJ databases">
        <title>The Genome Sequence of Fusarium oxysporum Cotton.</title>
        <authorList>
            <consortium name="The Broad Institute Genome Sequencing Platform"/>
            <person name="Ma L.-J."/>
            <person name="Gale L.R."/>
            <person name="Schwartz D.C."/>
            <person name="Zhou S."/>
            <person name="Corby-Kistler H."/>
            <person name="Young S.K."/>
            <person name="Zeng Q."/>
            <person name="Gargeya S."/>
            <person name="Fitzgerald M."/>
            <person name="Haas B."/>
            <person name="Abouelleil A."/>
            <person name="Alvarado L."/>
            <person name="Arachchi H.M."/>
            <person name="Berlin A."/>
            <person name="Brown A."/>
            <person name="Chapman S.B."/>
            <person name="Chen Z."/>
            <person name="Dunbar C."/>
            <person name="Freedman E."/>
            <person name="Gearin G."/>
            <person name="Goldberg J."/>
            <person name="Griggs A."/>
            <person name="Gujja S."/>
            <person name="Heiman D."/>
            <person name="Howarth C."/>
            <person name="Larson L."/>
            <person name="Lui A."/>
            <person name="MacDonald P.J.P."/>
            <person name="Montmayeur A."/>
            <person name="Murphy C."/>
            <person name="Neiman D."/>
            <person name="Pearson M."/>
            <person name="Priest M."/>
            <person name="Roberts A."/>
            <person name="Saif S."/>
            <person name="Shea T."/>
            <person name="Shenoy N."/>
            <person name="Sisk P."/>
            <person name="Stolte C."/>
            <person name="Sykes S."/>
            <person name="Wortman J."/>
            <person name="Nusbaum C."/>
            <person name="Birren B."/>
        </authorList>
    </citation>
    <scope>NUCLEOTIDE SEQUENCE [LARGE SCALE GENOMIC DNA]</scope>
    <source>
        <strain evidence="1">25433</strain>
    </source>
</reference>
<name>X0M7S6_FUSOX</name>
<accession>X0M7S6</accession>
<reference evidence="1" key="2">
    <citation type="submission" date="2012-05" db="EMBL/GenBank/DDBJ databases">
        <title>The Genome Annotation of Fusarium oxysporum Cotton.</title>
        <authorList>
            <consortium name="The Broad Institute Genomics Platform"/>
            <person name="Ma L.-J."/>
            <person name="Corby-Kistler H."/>
            <person name="Broz K."/>
            <person name="Gale L.R."/>
            <person name="Jonkers W."/>
            <person name="O'Donnell K."/>
            <person name="Ploetz R."/>
            <person name="Steinberg C."/>
            <person name="Schwartz D.C."/>
            <person name="VanEtten H."/>
            <person name="Zhou S."/>
            <person name="Young S.K."/>
            <person name="Zeng Q."/>
            <person name="Gargeya S."/>
            <person name="Fitzgerald M."/>
            <person name="Abouelleil A."/>
            <person name="Alvarado L."/>
            <person name="Chapman S.B."/>
            <person name="Gainer-Dewar J."/>
            <person name="Goldberg J."/>
            <person name="Griggs A."/>
            <person name="Gujja S."/>
            <person name="Hansen M."/>
            <person name="Howarth C."/>
            <person name="Imamovic A."/>
            <person name="Ireland A."/>
            <person name="Larimer J."/>
            <person name="McCowan C."/>
            <person name="Murphy C."/>
            <person name="Pearson M."/>
            <person name="Poon T.W."/>
            <person name="Priest M."/>
            <person name="Roberts A."/>
            <person name="Saif S."/>
            <person name="Shea T."/>
            <person name="Sykes S."/>
            <person name="Wortman J."/>
            <person name="Nusbaum C."/>
            <person name="Birren B."/>
        </authorList>
    </citation>
    <scope>NUCLEOTIDE SEQUENCE</scope>
    <source>
        <strain evidence="1">25433</strain>
    </source>
</reference>
<dbReference type="Proteomes" id="UP000030701">
    <property type="component" value="Unassembled WGS sequence"/>
</dbReference>
<protein>
    <submittedName>
        <fullName evidence="1">Uncharacterized protein</fullName>
    </submittedName>
</protein>
<dbReference type="AlphaFoldDB" id="X0M7S6"/>
<gene>
    <name evidence="1" type="ORF">FOTG_15028</name>
</gene>
<sequence>MVLLELLEPEPEGQLWVGELVAGQGQGQPESRLPKLEQAHQSEPQIPFDFRRKLEEGLEVPLGLINSGAVSFGAGGFVIGRLGSFSAGVPDAVLVTVGLGPVGLDLVRTWLL</sequence>
<dbReference type="EMBL" id="JH657994">
    <property type="protein sequence ID" value="EXM16695.1"/>
    <property type="molecule type" value="Genomic_DNA"/>
</dbReference>
<proteinExistence type="predicted"/>
<evidence type="ECO:0000313" key="1">
    <source>
        <dbReference type="EMBL" id="EXM16695.1"/>
    </source>
</evidence>
<dbReference type="HOGENOM" id="CLU_2145974_0_0_1"/>
<organism evidence="1">
    <name type="scientific">Fusarium oxysporum f. sp. vasinfectum 25433</name>
    <dbReference type="NCBI Taxonomy" id="1089449"/>
    <lineage>
        <taxon>Eukaryota</taxon>
        <taxon>Fungi</taxon>
        <taxon>Dikarya</taxon>
        <taxon>Ascomycota</taxon>
        <taxon>Pezizomycotina</taxon>
        <taxon>Sordariomycetes</taxon>
        <taxon>Hypocreomycetidae</taxon>
        <taxon>Hypocreales</taxon>
        <taxon>Nectriaceae</taxon>
        <taxon>Fusarium</taxon>
        <taxon>Fusarium oxysporum species complex</taxon>
    </lineage>
</organism>